<proteinExistence type="predicted"/>
<name>A0A2M4D8B8_ANODA</name>
<protein>
    <submittedName>
        <fullName evidence="2">Putative secreted protein</fullName>
    </submittedName>
</protein>
<keyword evidence="1" id="KW-0732">Signal</keyword>
<evidence type="ECO:0000256" key="1">
    <source>
        <dbReference type="SAM" id="SignalP"/>
    </source>
</evidence>
<accession>A0A2M4D8B8</accession>
<evidence type="ECO:0000313" key="2">
    <source>
        <dbReference type="EMBL" id="MBW73820.1"/>
    </source>
</evidence>
<dbReference type="EMBL" id="GGFL01009642">
    <property type="protein sequence ID" value="MBW73820.1"/>
    <property type="molecule type" value="Transcribed_RNA"/>
</dbReference>
<feature type="signal peptide" evidence="1">
    <location>
        <begin position="1"/>
        <end position="21"/>
    </location>
</feature>
<reference evidence="2" key="1">
    <citation type="submission" date="2018-01" db="EMBL/GenBank/DDBJ databases">
        <title>An insight into the sialome of Amazonian anophelines.</title>
        <authorList>
            <person name="Ribeiro J.M."/>
            <person name="Scarpassa V."/>
            <person name="Calvo E."/>
        </authorList>
    </citation>
    <scope>NUCLEOTIDE SEQUENCE</scope>
</reference>
<feature type="chain" id="PRO_5014733947" evidence="1">
    <location>
        <begin position="22"/>
        <end position="68"/>
    </location>
</feature>
<organism evidence="2">
    <name type="scientific">Anopheles darlingi</name>
    <name type="common">Mosquito</name>
    <dbReference type="NCBI Taxonomy" id="43151"/>
    <lineage>
        <taxon>Eukaryota</taxon>
        <taxon>Metazoa</taxon>
        <taxon>Ecdysozoa</taxon>
        <taxon>Arthropoda</taxon>
        <taxon>Hexapoda</taxon>
        <taxon>Insecta</taxon>
        <taxon>Pterygota</taxon>
        <taxon>Neoptera</taxon>
        <taxon>Endopterygota</taxon>
        <taxon>Diptera</taxon>
        <taxon>Nematocera</taxon>
        <taxon>Culicoidea</taxon>
        <taxon>Culicidae</taxon>
        <taxon>Anophelinae</taxon>
        <taxon>Anopheles</taxon>
    </lineage>
</organism>
<dbReference type="AlphaFoldDB" id="A0A2M4D8B8"/>
<sequence length="68" mass="7788">MISWRAFRGLVLLSDVFRVCAWYSSASTYVAAFVRCRVLIAIDTACRFPCVCVCLLHNDRLILLYGLR</sequence>